<dbReference type="RefSeq" id="WP_066337286.1">
    <property type="nucleotide sequence ID" value="NZ_JAXOJX010000102.1"/>
</dbReference>
<accession>A0ABU5IQP8</accession>
<evidence type="ECO:0000313" key="1">
    <source>
        <dbReference type="EMBL" id="MDZ5461228.1"/>
    </source>
</evidence>
<sequence>MKASCSHQDGFELCFQSLQGPHRDMSFPCDEGGHVDMDRLETCTLHEYLYARAVVGKEFHRPAVRRRPQG</sequence>
<gene>
    <name evidence="1" type="ORF">SM757_32110</name>
</gene>
<comment type="caution">
    <text evidence="1">The sequence shown here is derived from an EMBL/GenBank/DDBJ whole genome shotgun (WGS) entry which is preliminary data.</text>
</comment>
<proteinExistence type="predicted"/>
<dbReference type="EMBL" id="JAXOJX010000102">
    <property type="protein sequence ID" value="MDZ5461228.1"/>
    <property type="molecule type" value="Genomic_DNA"/>
</dbReference>
<organism evidence="1 2">
    <name type="scientific">Azohydromonas lata</name>
    <dbReference type="NCBI Taxonomy" id="45677"/>
    <lineage>
        <taxon>Bacteria</taxon>
        <taxon>Pseudomonadati</taxon>
        <taxon>Pseudomonadota</taxon>
        <taxon>Betaproteobacteria</taxon>
        <taxon>Burkholderiales</taxon>
        <taxon>Sphaerotilaceae</taxon>
        <taxon>Azohydromonas</taxon>
    </lineage>
</organism>
<evidence type="ECO:0000313" key="2">
    <source>
        <dbReference type="Proteomes" id="UP001293718"/>
    </source>
</evidence>
<dbReference type="Proteomes" id="UP001293718">
    <property type="component" value="Unassembled WGS sequence"/>
</dbReference>
<protein>
    <submittedName>
        <fullName evidence="1">Uncharacterized protein</fullName>
    </submittedName>
</protein>
<reference evidence="1 2" key="1">
    <citation type="submission" date="2023-11" db="EMBL/GenBank/DDBJ databases">
        <title>Draft genome of Azohydromonas lata strain H1 (DSM1123), a polyhydroxyalkanoate producer.</title>
        <authorList>
            <person name="Traversa D."/>
            <person name="D'Addabbo P."/>
            <person name="Pazzani C."/>
            <person name="Manzari C."/>
            <person name="Chiara M."/>
            <person name="Scrascia M."/>
        </authorList>
    </citation>
    <scope>NUCLEOTIDE SEQUENCE [LARGE SCALE GENOMIC DNA]</scope>
    <source>
        <strain evidence="1 2">H1</strain>
    </source>
</reference>
<name>A0ABU5IQP8_9BURK</name>
<keyword evidence="2" id="KW-1185">Reference proteome</keyword>